<reference evidence="2" key="3">
    <citation type="submission" date="2020-12" db="UniProtKB">
        <authorList>
            <consortium name="EnsemblPlants"/>
        </authorList>
    </citation>
    <scope>IDENTIFICATION</scope>
</reference>
<dbReference type="EnsemblPlants" id="Pp3c8_7790V3.1">
    <property type="protein sequence ID" value="PAC:32966302.CDS.1"/>
    <property type="gene ID" value="Pp3c8_7790"/>
</dbReference>
<name>A0A2K1K6I4_PHYPA</name>
<organism evidence="1">
    <name type="scientific">Physcomitrium patens</name>
    <name type="common">Spreading-leaved earth moss</name>
    <name type="synonym">Physcomitrella patens</name>
    <dbReference type="NCBI Taxonomy" id="3218"/>
    <lineage>
        <taxon>Eukaryota</taxon>
        <taxon>Viridiplantae</taxon>
        <taxon>Streptophyta</taxon>
        <taxon>Embryophyta</taxon>
        <taxon>Bryophyta</taxon>
        <taxon>Bryophytina</taxon>
        <taxon>Bryopsida</taxon>
        <taxon>Funariidae</taxon>
        <taxon>Funariales</taxon>
        <taxon>Funariaceae</taxon>
        <taxon>Physcomitrium</taxon>
    </lineage>
</organism>
<evidence type="ECO:0000313" key="1">
    <source>
        <dbReference type="EMBL" id="PNR49387.1"/>
    </source>
</evidence>
<dbReference type="EMBL" id="ABEU02000008">
    <property type="protein sequence ID" value="PNR49387.1"/>
    <property type="molecule type" value="Genomic_DNA"/>
</dbReference>
<reference evidence="1 3" key="1">
    <citation type="journal article" date="2008" name="Science">
        <title>The Physcomitrella genome reveals evolutionary insights into the conquest of land by plants.</title>
        <authorList>
            <person name="Rensing S."/>
            <person name="Lang D."/>
            <person name="Zimmer A."/>
            <person name="Terry A."/>
            <person name="Salamov A."/>
            <person name="Shapiro H."/>
            <person name="Nishiyama T."/>
            <person name="Perroud P.-F."/>
            <person name="Lindquist E."/>
            <person name="Kamisugi Y."/>
            <person name="Tanahashi T."/>
            <person name="Sakakibara K."/>
            <person name="Fujita T."/>
            <person name="Oishi K."/>
            <person name="Shin-I T."/>
            <person name="Kuroki Y."/>
            <person name="Toyoda A."/>
            <person name="Suzuki Y."/>
            <person name="Hashimoto A."/>
            <person name="Yamaguchi K."/>
            <person name="Sugano A."/>
            <person name="Kohara Y."/>
            <person name="Fujiyama A."/>
            <person name="Anterola A."/>
            <person name="Aoki S."/>
            <person name="Ashton N."/>
            <person name="Barbazuk W.B."/>
            <person name="Barker E."/>
            <person name="Bennetzen J."/>
            <person name="Bezanilla M."/>
            <person name="Blankenship R."/>
            <person name="Cho S.H."/>
            <person name="Dutcher S."/>
            <person name="Estelle M."/>
            <person name="Fawcett J.A."/>
            <person name="Gundlach H."/>
            <person name="Hanada K."/>
            <person name="Heyl A."/>
            <person name="Hicks K.A."/>
            <person name="Hugh J."/>
            <person name="Lohr M."/>
            <person name="Mayer K."/>
            <person name="Melkozernov A."/>
            <person name="Murata T."/>
            <person name="Nelson D."/>
            <person name="Pils B."/>
            <person name="Prigge M."/>
            <person name="Reiss B."/>
            <person name="Renner T."/>
            <person name="Rombauts S."/>
            <person name="Rushton P."/>
            <person name="Sanderfoot A."/>
            <person name="Schween G."/>
            <person name="Shiu S.-H."/>
            <person name="Stueber K."/>
            <person name="Theodoulou F.L."/>
            <person name="Tu H."/>
            <person name="Van de Peer Y."/>
            <person name="Verrier P.J."/>
            <person name="Waters E."/>
            <person name="Wood A."/>
            <person name="Yang L."/>
            <person name="Cove D."/>
            <person name="Cuming A."/>
            <person name="Hasebe M."/>
            <person name="Lucas S."/>
            <person name="Mishler D.B."/>
            <person name="Reski R."/>
            <person name="Grigoriev I."/>
            <person name="Quatrano R.S."/>
            <person name="Boore J.L."/>
        </authorList>
    </citation>
    <scope>NUCLEOTIDE SEQUENCE [LARGE SCALE GENOMIC DNA]</scope>
    <source>
        <strain evidence="2 3">cv. Gransden 2004</strain>
    </source>
</reference>
<dbReference type="InParanoid" id="A0A2K1K6I4"/>
<evidence type="ECO:0000313" key="3">
    <source>
        <dbReference type="Proteomes" id="UP000006727"/>
    </source>
</evidence>
<reference evidence="1 3" key="2">
    <citation type="journal article" date="2018" name="Plant J.">
        <title>The Physcomitrella patens chromosome-scale assembly reveals moss genome structure and evolution.</title>
        <authorList>
            <person name="Lang D."/>
            <person name="Ullrich K.K."/>
            <person name="Murat F."/>
            <person name="Fuchs J."/>
            <person name="Jenkins J."/>
            <person name="Haas F.B."/>
            <person name="Piednoel M."/>
            <person name="Gundlach H."/>
            <person name="Van Bel M."/>
            <person name="Meyberg R."/>
            <person name="Vives C."/>
            <person name="Morata J."/>
            <person name="Symeonidi A."/>
            <person name="Hiss M."/>
            <person name="Muchero W."/>
            <person name="Kamisugi Y."/>
            <person name="Saleh O."/>
            <person name="Blanc G."/>
            <person name="Decker E.L."/>
            <person name="van Gessel N."/>
            <person name="Grimwood J."/>
            <person name="Hayes R.D."/>
            <person name="Graham S.W."/>
            <person name="Gunter L.E."/>
            <person name="McDaniel S.F."/>
            <person name="Hoernstein S.N.W."/>
            <person name="Larsson A."/>
            <person name="Li F.W."/>
            <person name="Perroud P.F."/>
            <person name="Phillips J."/>
            <person name="Ranjan P."/>
            <person name="Rokshar D.S."/>
            <person name="Rothfels C.J."/>
            <person name="Schneider L."/>
            <person name="Shu S."/>
            <person name="Stevenson D.W."/>
            <person name="Thummler F."/>
            <person name="Tillich M."/>
            <person name="Villarreal Aguilar J.C."/>
            <person name="Widiez T."/>
            <person name="Wong G.K."/>
            <person name="Wymore A."/>
            <person name="Zhang Y."/>
            <person name="Zimmer A.D."/>
            <person name="Quatrano R.S."/>
            <person name="Mayer K.F.X."/>
            <person name="Goodstein D."/>
            <person name="Casacuberta J.M."/>
            <person name="Vandepoele K."/>
            <person name="Reski R."/>
            <person name="Cuming A.C."/>
            <person name="Tuskan G.A."/>
            <person name="Maumus F."/>
            <person name="Salse J."/>
            <person name="Schmutz J."/>
            <person name="Rensing S.A."/>
        </authorList>
    </citation>
    <scope>NUCLEOTIDE SEQUENCE [LARGE SCALE GENOMIC DNA]</scope>
    <source>
        <strain evidence="2 3">cv. Gransden 2004</strain>
    </source>
</reference>
<dbReference type="Proteomes" id="UP000006727">
    <property type="component" value="Chromosome 8"/>
</dbReference>
<keyword evidence="3" id="KW-1185">Reference proteome</keyword>
<dbReference type="AlphaFoldDB" id="A0A2K1K6I4"/>
<dbReference type="Gramene" id="Pp3c8_7790V3.1">
    <property type="protein sequence ID" value="PAC:32966302.CDS.1"/>
    <property type="gene ID" value="Pp3c8_7790"/>
</dbReference>
<accession>A0A2K1K6I4</accession>
<gene>
    <name evidence="1" type="ORF">PHYPA_011283</name>
</gene>
<protein>
    <submittedName>
        <fullName evidence="1 2">Uncharacterized protein</fullName>
    </submittedName>
</protein>
<sequence length="51" mass="5617">MTEAMDLSTWSCVTAQSYHGADIRHAPSVHVVHCTLAVRFPSLHRPGTVSR</sequence>
<evidence type="ECO:0000313" key="2">
    <source>
        <dbReference type="EnsemblPlants" id="PAC:32966302.CDS.1"/>
    </source>
</evidence>
<proteinExistence type="predicted"/>
<dbReference type="PaxDb" id="3218-PP1S8_162V6.1"/>